<dbReference type="SUPFAM" id="SSF111331">
    <property type="entry name" value="NAD kinase/diacylglycerol kinase-like"/>
    <property type="match status" value="1"/>
</dbReference>
<dbReference type="PIRSF" id="PIRSF016907">
    <property type="entry name" value="Kin_ATP-NAD"/>
    <property type="match status" value="1"/>
</dbReference>
<dbReference type="GO" id="GO:0051287">
    <property type="term" value="F:NAD binding"/>
    <property type="evidence" value="ECO:0007669"/>
    <property type="project" value="UniProtKB-ARBA"/>
</dbReference>
<evidence type="ECO:0000313" key="1">
    <source>
        <dbReference type="EMBL" id="TXS95635.1"/>
    </source>
</evidence>
<dbReference type="PANTHER" id="PTHR40697">
    <property type="entry name" value="ACETOIN CATABOLISM PROTEIN X"/>
    <property type="match status" value="1"/>
</dbReference>
<dbReference type="InterPro" id="IPR016064">
    <property type="entry name" value="NAD/diacylglycerol_kinase_sf"/>
</dbReference>
<evidence type="ECO:0000313" key="2">
    <source>
        <dbReference type="Proteomes" id="UP000321039"/>
    </source>
</evidence>
<dbReference type="InterPro" id="IPR017438">
    <property type="entry name" value="ATP-NAD_kinase_N"/>
</dbReference>
<organism evidence="1 2">
    <name type="scientific">Parahaliea maris</name>
    <dbReference type="NCBI Taxonomy" id="2716870"/>
    <lineage>
        <taxon>Bacteria</taxon>
        <taxon>Pseudomonadati</taxon>
        <taxon>Pseudomonadota</taxon>
        <taxon>Gammaproteobacteria</taxon>
        <taxon>Cellvibrionales</taxon>
        <taxon>Halieaceae</taxon>
        <taxon>Parahaliea</taxon>
    </lineage>
</organism>
<name>A0A5C9A428_9GAMM</name>
<dbReference type="Pfam" id="PF01513">
    <property type="entry name" value="NAD_kinase"/>
    <property type="match status" value="1"/>
</dbReference>
<dbReference type="InterPro" id="IPR002504">
    <property type="entry name" value="NADK"/>
</dbReference>
<dbReference type="GO" id="GO:0003951">
    <property type="term" value="F:NAD+ kinase activity"/>
    <property type="evidence" value="ECO:0007669"/>
    <property type="project" value="InterPro"/>
</dbReference>
<keyword evidence="1" id="KW-0418">Kinase</keyword>
<keyword evidence="2" id="KW-1185">Reference proteome</keyword>
<dbReference type="InterPro" id="IPR011386">
    <property type="entry name" value="Put_ATP-NAD_kin"/>
</dbReference>
<dbReference type="GO" id="GO:0005524">
    <property type="term" value="F:ATP binding"/>
    <property type="evidence" value="ECO:0007669"/>
    <property type="project" value="UniProtKB-ARBA"/>
</dbReference>
<reference evidence="1 2" key="1">
    <citation type="submission" date="2019-08" db="EMBL/GenBank/DDBJ databases">
        <title>Parahaliea maris sp. nov., isolated from the surface seawater.</title>
        <authorList>
            <person name="Liu Y."/>
        </authorList>
    </citation>
    <scope>NUCLEOTIDE SEQUENCE [LARGE SCALE GENOMIC DNA]</scope>
    <source>
        <strain evidence="1 2">HSLHS9</strain>
    </source>
</reference>
<dbReference type="PANTHER" id="PTHR40697:SF2">
    <property type="entry name" value="ATP-NAD KINASE-RELATED"/>
    <property type="match status" value="1"/>
</dbReference>
<proteinExistence type="predicted"/>
<protein>
    <submittedName>
        <fullName evidence="1">ATP-NAD kinase</fullName>
    </submittedName>
</protein>
<comment type="caution">
    <text evidence="1">The sequence shown here is derived from an EMBL/GenBank/DDBJ whole genome shotgun (WGS) entry which is preliminary data.</text>
</comment>
<dbReference type="AlphaFoldDB" id="A0A5C9A428"/>
<dbReference type="Proteomes" id="UP000321039">
    <property type="component" value="Unassembled WGS sequence"/>
</dbReference>
<dbReference type="EMBL" id="VRZA01000002">
    <property type="protein sequence ID" value="TXS95635.1"/>
    <property type="molecule type" value="Genomic_DNA"/>
</dbReference>
<dbReference type="Gene3D" id="3.40.50.10330">
    <property type="entry name" value="Probable inorganic polyphosphate/atp-NAD kinase, domain 1"/>
    <property type="match status" value="1"/>
</dbReference>
<dbReference type="InterPro" id="IPR039065">
    <property type="entry name" value="AcoX-like"/>
</dbReference>
<dbReference type="Pfam" id="PF20143">
    <property type="entry name" value="NAD_kinase_C"/>
    <property type="match status" value="1"/>
</dbReference>
<accession>A0A5C9A428</accession>
<keyword evidence="1" id="KW-0808">Transferase</keyword>
<dbReference type="GO" id="GO:0006741">
    <property type="term" value="P:NADP+ biosynthetic process"/>
    <property type="evidence" value="ECO:0007669"/>
    <property type="project" value="InterPro"/>
</dbReference>
<gene>
    <name evidence="1" type="ORF">FV139_07090</name>
</gene>
<dbReference type="RefSeq" id="WP_148067546.1">
    <property type="nucleotide sequence ID" value="NZ_VRZA01000002.1"/>
</dbReference>
<sequence>MADLSIGLLVNPLAGVGGSLALKGSDGEALRQQVAEAGGSRRSTERAARALVMLQQSQLPIAYSTWGGDMGEGLLRELGVEATVLGQPGHSPSSAEDTRRAAAVLAAHCDLLVFVGGDGTARDVFDAVGDRMPVLGIPAGVKMHSSVFAVSPEAAGELLLQLARGGLVGLRHQEVRDIDETAFREGRVKTRFYGEMMVPGEGRFLQHTKVGGREDQALVAADIAAWLAPGLQPDTLYLLGPGSTTAAVLEELGLPATLLGVDALLDNQVVAADASEQALLALLAEHHGPAHIIVTAIGGQGHIFGRGNQQLSPDVIRAVGLDHITVIAAKSKVAALDGRPLRVDTNDPGLDEALTGYRPVITGYEDEILYRVATSD</sequence>